<evidence type="ECO:0000313" key="5">
    <source>
        <dbReference type="Proteomes" id="UP000007110"/>
    </source>
</evidence>
<dbReference type="CTD" id="55795"/>
<comment type="similarity">
    <text evidence="1">Belongs to the CSN12 family.</text>
</comment>
<dbReference type="FunFam" id="1.10.10.10:FF:000146">
    <property type="entry name" value="PCI domain-containing protein 2 homolog"/>
    <property type="match status" value="1"/>
</dbReference>
<dbReference type="AlphaFoldDB" id="A0A7M7NJK6"/>
<organism evidence="4 5">
    <name type="scientific">Strongylocentrotus purpuratus</name>
    <name type="common">Purple sea urchin</name>
    <dbReference type="NCBI Taxonomy" id="7668"/>
    <lineage>
        <taxon>Eukaryota</taxon>
        <taxon>Metazoa</taxon>
        <taxon>Echinodermata</taxon>
        <taxon>Eleutherozoa</taxon>
        <taxon>Echinozoa</taxon>
        <taxon>Echinoidea</taxon>
        <taxon>Euechinoidea</taxon>
        <taxon>Echinacea</taxon>
        <taxon>Camarodonta</taxon>
        <taxon>Echinidea</taxon>
        <taxon>Strongylocentrotidae</taxon>
        <taxon>Strongylocentrotus</taxon>
    </lineage>
</organism>
<evidence type="ECO:0000313" key="4">
    <source>
        <dbReference type="EnsemblMetazoa" id="XP_030837586"/>
    </source>
</evidence>
<dbReference type="GeneID" id="583587"/>
<dbReference type="PANTHER" id="PTHR12732:SF0">
    <property type="entry name" value="PCI DOMAIN-CONTAINING PROTEIN 2"/>
    <property type="match status" value="1"/>
</dbReference>
<reference evidence="5" key="1">
    <citation type="submission" date="2015-02" db="EMBL/GenBank/DDBJ databases">
        <title>Genome sequencing for Strongylocentrotus purpuratus.</title>
        <authorList>
            <person name="Murali S."/>
            <person name="Liu Y."/>
            <person name="Vee V."/>
            <person name="English A."/>
            <person name="Wang M."/>
            <person name="Skinner E."/>
            <person name="Han Y."/>
            <person name="Muzny D.M."/>
            <person name="Worley K.C."/>
            <person name="Gibbs R.A."/>
        </authorList>
    </citation>
    <scope>NUCLEOTIDE SEQUENCE</scope>
</reference>
<accession>A0A7M7NJK6</accession>
<dbReference type="OrthoDB" id="10252687at2759"/>
<dbReference type="Gene3D" id="1.10.10.10">
    <property type="entry name" value="Winged helix-like DNA-binding domain superfamily/Winged helix DNA-binding domain"/>
    <property type="match status" value="1"/>
</dbReference>
<feature type="domain" description="PCI" evidence="3">
    <location>
        <begin position="210"/>
        <end position="391"/>
    </location>
</feature>
<reference evidence="4" key="2">
    <citation type="submission" date="2021-01" db="UniProtKB">
        <authorList>
            <consortium name="EnsemblMetazoa"/>
        </authorList>
    </citation>
    <scope>IDENTIFICATION</scope>
</reference>
<protein>
    <recommendedName>
        <fullName evidence="2">CSN12-like protein</fullName>
    </recommendedName>
</protein>
<dbReference type="InParanoid" id="A0A7M7NJK6"/>
<dbReference type="Pfam" id="PF01399">
    <property type="entry name" value="PCI"/>
    <property type="match status" value="1"/>
</dbReference>
<dbReference type="InterPro" id="IPR045114">
    <property type="entry name" value="Csn12-like"/>
</dbReference>
<evidence type="ECO:0000259" key="3">
    <source>
        <dbReference type="PROSITE" id="PS50250"/>
    </source>
</evidence>
<dbReference type="Proteomes" id="UP000007110">
    <property type="component" value="Unassembled WGS sequence"/>
</dbReference>
<dbReference type="GO" id="GO:0000973">
    <property type="term" value="P:post-transcriptional tethering of RNA polymerase II gene DNA at nuclear periphery"/>
    <property type="evidence" value="ECO:0000318"/>
    <property type="project" value="GO_Central"/>
</dbReference>
<dbReference type="InterPro" id="IPR000717">
    <property type="entry name" value="PCI_dom"/>
</dbReference>
<dbReference type="InterPro" id="IPR036388">
    <property type="entry name" value="WH-like_DNA-bd_sf"/>
</dbReference>
<name>A0A7M7NJK6_STRPU</name>
<dbReference type="GO" id="GO:0003690">
    <property type="term" value="F:double-stranded DNA binding"/>
    <property type="evidence" value="ECO:0000318"/>
    <property type="project" value="GO_Central"/>
</dbReference>
<sequence>MAHTSLNQYLQQVENGIRRRDGSLLADHLSFKHPHIANPRLHLESPEEQCEQWFEPPYDEMVAAHLKCCWCVANNDFIEAYSLQKVVVQAFNKAFQGQKDENWALPVLYVVIVDLRLFANSAETQLMRKGKGKPGELLEKAADTMMACFRTCAADGRASLDDTKRWGMLYLVNQLFKVYFKINKLPLCKPLIRAIEGSSLKDRFSISQLVTYKYYVGRKEMFESDFTAAEEHLSFAFQRCHHSSRQNKRLILIYLLPVKMLLGHMPKTSLLEKYDLMQFADIAKATKTGDLRLLTSAMSKNEAFFIKCGVYLIIEKLQTITYRNLFKKVQLMLNTHQVPIDAFETALKFTGLEDVDKEEVECILANLIYKNYIKGYLSHQHQKLVVSKQKPFPLLSSFLS</sequence>
<evidence type="ECO:0000256" key="1">
    <source>
        <dbReference type="ARBA" id="ARBA00025771"/>
    </source>
</evidence>
<dbReference type="EnsemblMetazoa" id="XM_030981726">
    <property type="protein sequence ID" value="XP_030837586"/>
    <property type="gene ID" value="LOC583587"/>
</dbReference>
<dbReference type="GO" id="GO:0070390">
    <property type="term" value="C:transcription export complex 2"/>
    <property type="evidence" value="ECO:0000318"/>
    <property type="project" value="GO_Central"/>
</dbReference>
<dbReference type="OMA" id="ESQTNWI"/>
<dbReference type="GO" id="GO:0016973">
    <property type="term" value="P:poly(A)+ mRNA export from nucleus"/>
    <property type="evidence" value="ECO:0000318"/>
    <property type="project" value="GO_Central"/>
</dbReference>
<keyword evidence="5" id="KW-1185">Reference proteome</keyword>
<dbReference type="FunCoup" id="A0A7M7NJK6">
    <property type="interactions" value="1866"/>
</dbReference>
<proteinExistence type="inferred from homology"/>
<evidence type="ECO:0000256" key="2">
    <source>
        <dbReference type="ARBA" id="ARBA00033214"/>
    </source>
</evidence>
<dbReference type="SMART" id="SM00753">
    <property type="entry name" value="PAM"/>
    <property type="match status" value="1"/>
</dbReference>
<dbReference type="GO" id="GO:0003723">
    <property type="term" value="F:RNA binding"/>
    <property type="evidence" value="ECO:0000318"/>
    <property type="project" value="GO_Central"/>
</dbReference>
<dbReference type="RefSeq" id="XP_030837586.1">
    <property type="nucleotide sequence ID" value="XM_030981726.1"/>
</dbReference>
<dbReference type="PROSITE" id="PS50250">
    <property type="entry name" value="PCI"/>
    <property type="match status" value="1"/>
</dbReference>
<dbReference type="GO" id="GO:0006368">
    <property type="term" value="P:transcription elongation by RNA polymerase II"/>
    <property type="evidence" value="ECO:0000318"/>
    <property type="project" value="GO_Central"/>
</dbReference>
<dbReference type="PANTHER" id="PTHR12732">
    <property type="entry name" value="UNCHARACTERIZED PROTEASOME COMPONENT REGION PCI-CONTAINING"/>
    <property type="match status" value="1"/>
</dbReference>
<dbReference type="KEGG" id="spu:583587"/>